<dbReference type="PANTHER" id="PTHR11927:SF9">
    <property type="entry name" value="L-FUCOSYLTRANSFERASE"/>
    <property type="match status" value="1"/>
</dbReference>
<evidence type="ECO:0000313" key="3">
    <source>
        <dbReference type="EMBL" id="ACD96461.1"/>
    </source>
</evidence>
<evidence type="ECO:0000313" key="4">
    <source>
        <dbReference type="Proteomes" id="UP000002420"/>
    </source>
</evidence>
<dbReference type="CAZy" id="GT11">
    <property type="family name" value="Glycosyltransferase Family 11"/>
</dbReference>
<proteinExistence type="predicted"/>
<organism evidence="3 4">
    <name type="scientific">Trichlorobacter lovleyi (strain ATCC BAA-1151 / DSM 17278 / SZ)</name>
    <name type="common">Geobacter lovleyi</name>
    <dbReference type="NCBI Taxonomy" id="398767"/>
    <lineage>
        <taxon>Bacteria</taxon>
        <taxon>Pseudomonadati</taxon>
        <taxon>Thermodesulfobacteriota</taxon>
        <taxon>Desulfuromonadia</taxon>
        <taxon>Geobacterales</taxon>
        <taxon>Geobacteraceae</taxon>
        <taxon>Trichlorobacter</taxon>
    </lineage>
</organism>
<dbReference type="GO" id="GO:0005975">
    <property type="term" value="P:carbohydrate metabolic process"/>
    <property type="evidence" value="ECO:0007669"/>
    <property type="project" value="InterPro"/>
</dbReference>
<evidence type="ECO:0000256" key="1">
    <source>
        <dbReference type="ARBA" id="ARBA00022676"/>
    </source>
</evidence>
<gene>
    <name evidence="3" type="ordered locus">Glov_2748</name>
</gene>
<dbReference type="Proteomes" id="UP000002420">
    <property type="component" value="Chromosome"/>
</dbReference>
<sequence>MITVLLNGGLGNQLFQYAAGRALAEKHDVELLLDLSRLQHPKPGDTPRCFELAPFNIKASLLAEEGRQPLGSYQACMHRLLLKASIPLWGSIILKEQGCGFDPLIFRAPSSCILDGFWQSECYFKQITSLLQQELSLKAPSPALRKASSVLSDATVAVHVRRGDYVTNPAAASFHGICSQDYYQAAVANILTSYPDSQFLVFSDDPAWCQEHLDLGQPFRLAADFGLNGSAEELVLISRCAHQIIANSSFSWWGAWLNPSPHKLVVAPCRWFTDPAITTNDLLPETWVRLP</sequence>
<keyword evidence="4" id="KW-1185">Reference proteome</keyword>
<reference evidence="3 4" key="1">
    <citation type="submission" date="2008-05" db="EMBL/GenBank/DDBJ databases">
        <title>Complete sequence of chromosome of Geobacter lovleyi SZ.</title>
        <authorList>
            <consortium name="US DOE Joint Genome Institute"/>
            <person name="Lucas S."/>
            <person name="Copeland A."/>
            <person name="Lapidus A."/>
            <person name="Glavina del Rio T."/>
            <person name="Dalin E."/>
            <person name="Tice H."/>
            <person name="Bruce D."/>
            <person name="Goodwin L."/>
            <person name="Pitluck S."/>
            <person name="Chertkov O."/>
            <person name="Meincke L."/>
            <person name="Brettin T."/>
            <person name="Detter J.C."/>
            <person name="Han C."/>
            <person name="Tapia R."/>
            <person name="Kuske C.R."/>
            <person name="Schmutz J."/>
            <person name="Larimer F."/>
            <person name="Land M."/>
            <person name="Hauser L."/>
            <person name="Kyrpides N."/>
            <person name="Mikhailova N."/>
            <person name="Sung Y."/>
            <person name="Fletcher K.E."/>
            <person name="Ritalahti K.M."/>
            <person name="Loeffler F.E."/>
            <person name="Richardson P."/>
        </authorList>
    </citation>
    <scope>NUCLEOTIDE SEQUENCE [LARGE SCALE GENOMIC DNA]</scope>
    <source>
        <strain evidence="4">ATCC BAA-1151 / DSM 17278 / SZ</strain>
    </source>
</reference>
<keyword evidence="1" id="KW-0328">Glycosyltransferase</keyword>
<dbReference type="InterPro" id="IPR002516">
    <property type="entry name" value="Glyco_trans_11"/>
</dbReference>
<dbReference type="eggNOG" id="ENOG502ZC3Y">
    <property type="taxonomic scope" value="Bacteria"/>
</dbReference>
<protein>
    <submittedName>
        <fullName evidence="3">Glycosyl transferase family 11</fullName>
    </submittedName>
</protein>
<dbReference type="HOGENOM" id="CLU_043399_3_1_7"/>
<dbReference type="PANTHER" id="PTHR11927">
    <property type="entry name" value="GALACTOSIDE 2-L-FUCOSYLTRANSFERASE"/>
    <property type="match status" value="1"/>
</dbReference>
<dbReference type="RefSeq" id="WP_012470790.1">
    <property type="nucleotide sequence ID" value="NC_010814.1"/>
</dbReference>
<dbReference type="AlphaFoldDB" id="B3E7E4"/>
<accession>B3E7E4</accession>
<dbReference type="Pfam" id="PF01531">
    <property type="entry name" value="Glyco_transf_11"/>
    <property type="match status" value="1"/>
</dbReference>
<evidence type="ECO:0000256" key="2">
    <source>
        <dbReference type="ARBA" id="ARBA00022679"/>
    </source>
</evidence>
<dbReference type="GO" id="GO:0016020">
    <property type="term" value="C:membrane"/>
    <property type="evidence" value="ECO:0007669"/>
    <property type="project" value="InterPro"/>
</dbReference>
<dbReference type="EMBL" id="CP001089">
    <property type="protein sequence ID" value="ACD96461.1"/>
    <property type="molecule type" value="Genomic_DNA"/>
</dbReference>
<dbReference type="STRING" id="398767.Glov_2748"/>
<keyword evidence="2 3" id="KW-0808">Transferase</keyword>
<dbReference type="KEGG" id="glo:Glov_2748"/>
<dbReference type="GO" id="GO:0008107">
    <property type="term" value="F:galactoside 2-alpha-L-fucosyltransferase activity"/>
    <property type="evidence" value="ECO:0007669"/>
    <property type="project" value="InterPro"/>
</dbReference>
<dbReference type="CDD" id="cd11301">
    <property type="entry name" value="Fut1_Fut2_like"/>
    <property type="match status" value="1"/>
</dbReference>
<name>B3E7E4_TRIL1</name>